<reference evidence="2 3" key="1">
    <citation type="submission" date="2015-03" db="EMBL/GenBank/DDBJ databases">
        <title>Genomics and transcriptomics of the oil-accumulating basidiomycete yeast T. oleaginosus allow insights into substrate utilization and the diverse evolutionary trajectories of mating systems in fungi.</title>
        <authorList>
            <consortium name="DOE Joint Genome Institute"/>
            <person name="Kourist R."/>
            <person name="Kracht O."/>
            <person name="Bracharz F."/>
            <person name="Lipzen A."/>
            <person name="Nolan M."/>
            <person name="Ohm R."/>
            <person name="Grigoriev I."/>
            <person name="Sun S."/>
            <person name="Heitman J."/>
            <person name="Bruck T."/>
            <person name="Nowrousian M."/>
        </authorList>
    </citation>
    <scope>NUCLEOTIDE SEQUENCE [LARGE SCALE GENOMIC DNA]</scope>
    <source>
        <strain evidence="2 3">IBC0246</strain>
    </source>
</reference>
<evidence type="ECO:0000256" key="1">
    <source>
        <dbReference type="SAM" id="MobiDB-lite"/>
    </source>
</evidence>
<gene>
    <name evidence="2" type="ORF">CC85DRAFT_152540</name>
</gene>
<feature type="compositionally biased region" description="Low complexity" evidence="1">
    <location>
        <begin position="210"/>
        <end position="219"/>
    </location>
</feature>
<keyword evidence="3" id="KW-1185">Reference proteome</keyword>
<dbReference type="AlphaFoldDB" id="A0A0J0XVT8"/>
<evidence type="ECO:0000313" key="3">
    <source>
        <dbReference type="Proteomes" id="UP000053611"/>
    </source>
</evidence>
<dbReference type="Proteomes" id="UP000053611">
    <property type="component" value="Unassembled WGS sequence"/>
</dbReference>
<dbReference type="EMBL" id="KQ087182">
    <property type="protein sequence ID" value="KLT45210.1"/>
    <property type="molecule type" value="Genomic_DNA"/>
</dbReference>
<accession>A0A0J0XVT8</accession>
<protein>
    <submittedName>
        <fullName evidence="2">Uncharacterized protein</fullName>
    </submittedName>
</protein>
<dbReference type="RefSeq" id="XP_018281701.1">
    <property type="nucleotide sequence ID" value="XM_018419600.1"/>
</dbReference>
<sequence length="227" mass="24805">MREKKQIGYVALQAVNDDRVTLEVTLVRRQHNQPEKKVKVSAASVQLLRIACEGGSSAAVSETGIATMVGLNAHIPVGVLRQPDKPEIVLYAPRTCADHPAPWVTALALGYRKLDKERELGHPLPQLRPQDRVPTLKADGTKDLDWLVFEEEDGVISPRKITASDLPWPSPAMPGASRSPYRLRSRPRAIGDGPMAAARALETLTVSEGTSAPSTPTPSSRRKYRPQ</sequence>
<name>A0A0J0XVT8_9TREE</name>
<evidence type="ECO:0000313" key="2">
    <source>
        <dbReference type="EMBL" id="KLT45210.1"/>
    </source>
</evidence>
<feature type="region of interest" description="Disordered" evidence="1">
    <location>
        <begin position="167"/>
        <end position="190"/>
    </location>
</feature>
<proteinExistence type="predicted"/>
<feature type="region of interest" description="Disordered" evidence="1">
    <location>
        <begin position="203"/>
        <end position="227"/>
    </location>
</feature>
<dbReference type="GeneID" id="28980203"/>
<organism evidence="2 3">
    <name type="scientific">Cutaneotrichosporon oleaginosum</name>
    <dbReference type="NCBI Taxonomy" id="879819"/>
    <lineage>
        <taxon>Eukaryota</taxon>
        <taxon>Fungi</taxon>
        <taxon>Dikarya</taxon>
        <taxon>Basidiomycota</taxon>
        <taxon>Agaricomycotina</taxon>
        <taxon>Tremellomycetes</taxon>
        <taxon>Trichosporonales</taxon>
        <taxon>Trichosporonaceae</taxon>
        <taxon>Cutaneotrichosporon</taxon>
    </lineage>
</organism>